<evidence type="ECO:0000313" key="4">
    <source>
        <dbReference type="Proteomes" id="UP000824029"/>
    </source>
</evidence>
<feature type="compositionally biased region" description="Basic residues" evidence="2">
    <location>
        <begin position="1"/>
        <end position="14"/>
    </location>
</feature>
<feature type="compositionally biased region" description="Low complexity" evidence="2">
    <location>
        <begin position="246"/>
        <end position="257"/>
    </location>
</feature>
<evidence type="ECO:0000256" key="1">
    <source>
        <dbReference type="PROSITE-ProRule" id="PRU00339"/>
    </source>
</evidence>
<organism evidence="3 4">
    <name type="scientific">Candidatus Olsenella stercoravium</name>
    <dbReference type="NCBI Taxonomy" id="2838713"/>
    <lineage>
        <taxon>Bacteria</taxon>
        <taxon>Bacillati</taxon>
        <taxon>Actinomycetota</taxon>
        <taxon>Coriobacteriia</taxon>
        <taxon>Coriobacteriales</taxon>
        <taxon>Atopobiaceae</taxon>
        <taxon>Olsenella</taxon>
    </lineage>
</organism>
<dbReference type="InterPro" id="IPR011990">
    <property type="entry name" value="TPR-like_helical_dom_sf"/>
</dbReference>
<dbReference type="SMART" id="SM00028">
    <property type="entry name" value="TPR"/>
    <property type="match status" value="2"/>
</dbReference>
<name>A0A9D2IQD4_9ACTN</name>
<dbReference type="InterPro" id="IPR051263">
    <property type="entry name" value="C-type_cytochrome_biogenesis"/>
</dbReference>
<dbReference type="PROSITE" id="PS50005">
    <property type="entry name" value="TPR"/>
    <property type="match status" value="1"/>
</dbReference>
<dbReference type="PANTHER" id="PTHR47870:SF4">
    <property type="entry name" value="CYTOCHROME C-TYPE BIOGENESIS PROTEIN CYCH"/>
    <property type="match status" value="1"/>
</dbReference>
<dbReference type="Gene3D" id="1.25.40.10">
    <property type="entry name" value="Tetratricopeptide repeat domain"/>
    <property type="match status" value="1"/>
</dbReference>
<sequence>MAKTKKRQGSKKKGQQADEKNLKKARKPGELSTFQRVVIILFIVVFALSTLAGALASVVQSGQTIEYNVDYIDSQYTDYVADLESQLESDPENTETLLATARACSSWGSSVMMLAASDEESSHGTELMQRAIGYYDRYLELDNASDARSERAMCEYYLGDLETATADLEAVTTDDPEYAPAWYDLGSLYEAQDLTDEAVAAYQKAAELDPDDEQGVGSNAQARVDSLTGATDDGTAEDATGDEAAADASDTDAPAEAGETEDTSSSQASE</sequence>
<gene>
    <name evidence="3" type="ORF">IAA22_07395</name>
</gene>
<dbReference type="Pfam" id="PF13432">
    <property type="entry name" value="TPR_16"/>
    <property type="match status" value="1"/>
</dbReference>
<dbReference type="InterPro" id="IPR019734">
    <property type="entry name" value="TPR_rpt"/>
</dbReference>
<feature type="region of interest" description="Disordered" evidence="2">
    <location>
        <begin position="1"/>
        <end position="25"/>
    </location>
</feature>
<dbReference type="PANTHER" id="PTHR47870">
    <property type="entry name" value="CYTOCHROME C-TYPE BIOGENESIS PROTEIN CCMH"/>
    <property type="match status" value="1"/>
</dbReference>
<dbReference type="AlphaFoldDB" id="A0A9D2IQD4"/>
<reference evidence="3" key="2">
    <citation type="submission" date="2021-04" db="EMBL/GenBank/DDBJ databases">
        <authorList>
            <person name="Gilroy R."/>
        </authorList>
    </citation>
    <scope>NUCLEOTIDE SEQUENCE</scope>
    <source>
        <strain evidence="3">ChiHecolR3B27-1887</strain>
    </source>
</reference>
<accession>A0A9D2IQD4</accession>
<dbReference type="SUPFAM" id="SSF48452">
    <property type="entry name" value="TPR-like"/>
    <property type="match status" value="1"/>
</dbReference>
<feature type="repeat" description="TPR" evidence="1">
    <location>
        <begin position="179"/>
        <end position="212"/>
    </location>
</feature>
<evidence type="ECO:0000256" key="2">
    <source>
        <dbReference type="SAM" id="MobiDB-lite"/>
    </source>
</evidence>
<protein>
    <submittedName>
        <fullName evidence="3">Tetratricopeptide repeat protein</fullName>
    </submittedName>
</protein>
<feature type="compositionally biased region" description="Acidic residues" evidence="2">
    <location>
        <begin position="234"/>
        <end position="245"/>
    </location>
</feature>
<dbReference type="GO" id="GO:0005886">
    <property type="term" value="C:plasma membrane"/>
    <property type="evidence" value="ECO:0007669"/>
    <property type="project" value="TreeGrafter"/>
</dbReference>
<dbReference type="EMBL" id="DXBZ01000147">
    <property type="protein sequence ID" value="HIZ18915.1"/>
    <property type="molecule type" value="Genomic_DNA"/>
</dbReference>
<proteinExistence type="predicted"/>
<keyword evidence="1" id="KW-0802">TPR repeat</keyword>
<feature type="region of interest" description="Disordered" evidence="2">
    <location>
        <begin position="208"/>
        <end position="270"/>
    </location>
</feature>
<evidence type="ECO:0000313" key="3">
    <source>
        <dbReference type="EMBL" id="HIZ18915.1"/>
    </source>
</evidence>
<comment type="caution">
    <text evidence="3">The sequence shown here is derived from an EMBL/GenBank/DDBJ whole genome shotgun (WGS) entry which is preliminary data.</text>
</comment>
<dbReference type="PROSITE" id="PS50293">
    <property type="entry name" value="TPR_REGION"/>
    <property type="match status" value="1"/>
</dbReference>
<reference evidence="3" key="1">
    <citation type="journal article" date="2021" name="PeerJ">
        <title>Extensive microbial diversity within the chicken gut microbiome revealed by metagenomics and culture.</title>
        <authorList>
            <person name="Gilroy R."/>
            <person name="Ravi A."/>
            <person name="Getino M."/>
            <person name="Pursley I."/>
            <person name="Horton D.L."/>
            <person name="Alikhan N.F."/>
            <person name="Baker D."/>
            <person name="Gharbi K."/>
            <person name="Hall N."/>
            <person name="Watson M."/>
            <person name="Adriaenssens E.M."/>
            <person name="Foster-Nyarko E."/>
            <person name="Jarju S."/>
            <person name="Secka A."/>
            <person name="Antonio M."/>
            <person name="Oren A."/>
            <person name="Chaudhuri R.R."/>
            <person name="La Ragione R."/>
            <person name="Hildebrand F."/>
            <person name="Pallen M.J."/>
        </authorList>
    </citation>
    <scope>NUCLEOTIDE SEQUENCE</scope>
    <source>
        <strain evidence="3">ChiHecolR3B27-1887</strain>
    </source>
</reference>
<dbReference type="Proteomes" id="UP000824029">
    <property type="component" value="Unassembled WGS sequence"/>
</dbReference>